<reference evidence="2 3" key="1">
    <citation type="journal article" date="2012" name="J. Bacteriol.">
        <title>Genome Sequence of "Candidatus Nitrosoarchaeum limnia" BG20, a Low-Salinity Ammonia-Oxidizing Archaeon from the San Francisco Bay Estuary.</title>
        <authorList>
            <person name="Mosier A.C."/>
            <person name="Allen E.E."/>
            <person name="Kim M."/>
            <person name="Ferriera S."/>
            <person name="Francis C.A."/>
        </authorList>
    </citation>
    <scope>NUCLEOTIDE SEQUENCE [LARGE SCALE GENOMIC DNA]</scope>
    <source>
        <strain evidence="2 3">BG20</strain>
    </source>
</reference>
<dbReference type="InterPro" id="IPR036291">
    <property type="entry name" value="NAD(P)-bd_dom_sf"/>
</dbReference>
<keyword evidence="2" id="KW-0456">Lyase</keyword>
<dbReference type="GO" id="GO:0047733">
    <property type="term" value="F:CDP-glucose 4,6-dehydratase activity"/>
    <property type="evidence" value="ECO:0007669"/>
    <property type="project" value="UniProtKB-EC"/>
</dbReference>
<keyword evidence="3" id="KW-1185">Reference proteome</keyword>
<dbReference type="EMBL" id="AHJG01000197">
    <property type="protein sequence ID" value="EPA05223.1"/>
    <property type="molecule type" value="Genomic_DNA"/>
</dbReference>
<protein>
    <submittedName>
        <fullName evidence="2">CDP-glucose 4,6-dehydratase</fullName>
        <ecNumber evidence="2">4.2.1.45</ecNumber>
    </submittedName>
</protein>
<dbReference type="PANTHER" id="PTHR43000">
    <property type="entry name" value="DTDP-D-GLUCOSE 4,6-DEHYDRATASE-RELATED"/>
    <property type="match status" value="1"/>
</dbReference>
<gene>
    <name evidence="2" type="primary">rfbG</name>
    <name evidence="2" type="ORF">BG20_I0217</name>
</gene>
<dbReference type="InterPro" id="IPR013445">
    <property type="entry name" value="CDP_4_6_deHydtase"/>
</dbReference>
<evidence type="ECO:0000313" key="3">
    <source>
        <dbReference type="Proteomes" id="UP000014065"/>
    </source>
</evidence>
<evidence type="ECO:0000313" key="2">
    <source>
        <dbReference type="EMBL" id="EPA05223.1"/>
    </source>
</evidence>
<comment type="caution">
    <text evidence="2">The sequence shown here is derived from an EMBL/GenBank/DDBJ whole genome shotgun (WGS) entry which is preliminary data.</text>
</comment>
<dbReference type="OrthoDB" id="4907at2157"/>
<sequence length="354" mass="40669">MNKEFWNKKKVLVTGHTGFKGSWLSLLLQRLNADVVGFSKSIPTNPSLFELAHIENGMTSIIGDICDYDKLEFTIKEHKPEIVIHMAAQAILRESYSNPIETYSTNVMGTVNLLESIRKTSDVKVILNVTTDKCYEPNESLKGHIETDRLGGYDPYSNSKACSELVTASFRDSFFNPKEHQKHGTSLASCRAGNVIGGGDWGKDRLIPDIIRGILNNEIIKIRNPNSTRPWQYVLDPLNGYLTLAEKLWSSGSEFSEGWNFGPQDDEKPVKWIVEKITEQWSKDIRWDVDNGTNPHEENHLRLNCSKANSRLEWMPKLNVEQGLEWTIQWYKQYEQNKDMKEITEQQIEEFQKL</sequence>
<dbReference type="Pfam" id="PF16363">
    <property type="entry name" value="GDP_Man_Dehyd"/>
    <property type="match status" value="1"/>
</dbReference>
<feature type="domain" description="NAD(P)-binding" evidence="1">
    <location>
        <begin position="12"/>
        <end position="325"/>
    </location>
</feature>
<dbReference type="NCBIfam" id="TIGR02622">
    <property type="entry name" value="CDP_4_6_dhtase"/>
    <property type="match status" value="1"/>
</dbReference>
<evidence type="ECO:0000259" key="1">
    <source>
        <dbReference type="Pfam" id="PF16363"/>
    </source>
</evidence>
<dbReference type="CDD" id="cd05252">
    <property type="entry name" value="CDP_GD_SDR_e"/>
    <property type="match status" value="1"/>
</dbReference>
<accession>S2E327</accession>
<dbReference type="RefSeq" id="WP_010192842.1">
    <property type="nucleotide sequence ID" value="NZ_AHJG01000197.1"/>
</dbReference>
<name>S2E327_9ARCH</name>
<dbReference type="EC" id="4.2.1.45" evidence="2"/>
<dbReference type="Gene3D" id="3.40.50.720">
    <property type="entry name" value="NAD(P)-binding Rossmann-like Domain"/>
    <property type="match status" value="1"/>
</dbReference>
<dbReference type="AlphaFoldDB" id="S2E327"/>
<dbReference type="SUPFAM" id="SSF51735">
    <property type="entry name" value="NAD(P)-binding Rossmann-fold domains"/>
    <property type="match status" value="1"/>
</dbReference>
<dbReference type="Proteomes" id="UP000014065">
    <property type="component" value="Unassembled WGS sequence"/>
</dbReference>
<dbReference type="PATRIC" id="fig|859192.6.peg.1521"/>
<proteinExistence type="predicted"/>
<dbReference type="Gene3D" id="3.90.25.10">
    <property type="entry name" value="UDP-galactose 4-epimerase, domain 1"/>
    <property type="match status" value="1"/>
</dbReference>
<dbReference type="InterPro" id="IPR016040">
    <property type="entry name" value="NAD(P)-bd_dom"/>
</dbReference>
<organism evidence="2 3">
    <name type="scientific">Candidatus Nitrosarchaeum limnium BG20</name>
    <dbReference type="NCBI Taxonomy" id="859192"/>
    <lineage>
        <taxon>Archaea</taxon>
        <taxon>Nitrososphaerota</taxon>
        <taxon>Nitrososphaeria</taxon>
        <taxon>Nitrosopumilales</taxon>
        <taxon>Nitrosopumilaceae</taxon>
        <taxon>Nitrosarchaeum</taxon>
    </lineage>
</organism>